<gene>
    <name evidence="2" type="ORF">DXZ20_09900</name>
</gene>
<dbReference type="Gene3D" id="3.40.50.300">
    <property type="entry name" value="P-loop containing nucleotide triphosphate hydrolases"/>
    <property type="match status" value="1"/>
</dbReference>
<evidence type="ECO:0000313" key="3">
    <source>
        <dbReference type="Proteomes" id="UP000481033"/>
    </source>
</evidence>
<reference evidence="2 3" key="1">
    <citation type="journal article" date="2020" name="Microb. Ecol.">
        <title>Ecogenomics of the Marine Benthic Filamentous Cyanobacterium Adonisia.</title>
        <authorList>
            <person name="Walter J.M."/>
            <person name="Coutinho F.H."/>
            <person name="Leomil L."/>
            <person name="Hargreaves P.I."/>
            <person name="Campeao M.E."/>
            <person name="Vieira V.V."/>
            <person name="Silva B.S."/>
            <person name="Fistarol G.O."/>
            <person name="Salomon P.S."/>
            <person name="Sawabe T."/>
            <person name="Mino S."/>
            <person name="Hosokawa M."/>
            <person name="Miyashita H."/>
            <person name="Maruyama F."/>
            <person name="van Verk M.C."/>
            <person name="Dutilh B.E."/>
            <person name="Thompson C.C."/>
            <person name="Thompson F.L."/>
        </authorList>
    </citation>
    <scope>NUCLEOTIDE SEQUENCE [LARGE SCALE GENOMIC DNA]</scope>
    <source>
        <strain evidence="2 3">CCMR0081</strain>
    </source>
</reference>
<keyword evidence="3" id="KW-1185">Reference proteome</keyword>
<dbReference type="Proteomes" id="UP000481033">
    <property type="component" value="Unassembled WGS sequence"/>
</dbReference>
<accession>A0A6M0RII5</accession>
<evidence type="ECO:0000259" key="1">
    <source>
        <dbReference type="Pfam" id="PF05729"/>
    </source>
</evidence>
<evidence type="ECO:0000313" key="2">
    <source>
        <dbReference type="EMBL" id="NEZ55979.1"/>
    </source>
</evidence>
<dbReference type="PRINTS" id="PR00364">
    <property type="entry name" value="DISEASERSIST"/>
</dbReference>
<dbReference type="InterPro" id="IPR007111">
    <property type="entry name" value="NACHT_NTPase"/>
</dbReference>
<dbReference type="EMBL" id="QXHD01000004">
    <property type="protein sequence ID" value="NEZ55979.1"/>
    <property type="molecule type" value="Genomic_DNA"/>
</dbReference>
<proteinExistence type="predicted"/>
<dbReference type="PANTHER" id="PTHR47691:SF3">
    <property type="entry name" value="HTH-TYPE TRANSCRIPTIONAL REGULATOR RV0890C-RELATED"/>
    <property type="match status" value="1"/>
</dbReference>
<organism evidence="2 3">
    <name type="scientific">Adonisia turfae CCMR0081</name>
    <dbReference type="NCBI Taxonomy" id="2292702"/>
    <lineage>
        <taxon>Bacteria</taxon>
        <taxon>Bacillati</taxon>
        <taxon>Cyanobacteriota</taxon>
        <taxon>Adonisia</taxon>
        <taxon>Adonisia turfae</taxon>
    </lineage>
</organism>
<name>A0A6M0RII5_9CYAN</name>
<protein>
    <submittedName>
        <fullName evidence="2">NACHT domain-containing protein</fullName>
    </submittedName>
</protein>
<sequence>MATEQLFAQAAAQWNLDQLYGDLAKAKSELMPHKRYGLTDLEKTRLRGLLLRYSPAAISDHEGIEARTVEVALSQGLYRYVEQLTGRDRNALESWRDVAHWLEAAGYRTTQVAINWDQMPDVPVLYGRQVELDQLQQWMLGTSACRFVSIIGPVGMGKTSLAITLAKAVQTQFDGVIWQSLRHRPTLDNVLGQWLNELPDDVIPHSDEWYDQLSALMVYLQQHRCLVVLDNLESILSSGSLVSEYAPDYSNYRELLKRLGEQPHQSCIVVTSRERNRELAGSRAANSPVRYLELGGLKYDDGAQLLTAERLPASGKPHWKGLINQYRGNPLMLRIVAMTIQELFDGDVDRFRRHGRTMFGDIKYLIDQQYERLSEAEQDILGQLAEKAEPMSIEDIKHPDGLAAISALLSKSLIEKSPAGFTLIPVVMEYVREQLP</sequence>
<dbReference type="Pfam" id="PF05729">
    <property type="entry name" value="NACHT"/>
    <property type="match status" value="1"/>
</dbReference>
<dbReference type="InterPro" id="IPR027417">
    <property type="entry name" value="P-loop_NTPase"/>
</dbReference>
<feature type="domain" description="NACHT" evidence="1">
    <location>
        <begin position="147"/>
        <end position="306"/>
    </location>
</feature>
<dbReference type="RefSeq" id="WP_163697876.1">
    <property type="nucleotide sequence ID" value="NZ_QXHD01000004.1"/>
</dbReference>
<dbReference type="AlphaFoldDB" id="A0A6M0RII5"/>
<dbReference type="GO" id="GO:0043531">
    <property type="term" value="F:ADP binding"/>
    <property type="evidence" value="ECO:0007669"/>
    <property type="project" value="InterPro"/>
</dbReference>
<dbReference type="PANTHER" id="PTHR47691">
    <property type="entry name" value="REGULATOR-RELATED"/>
    <property type="match status" value="1"/>
</dbReference>
<dbReference type="SUPFAM" id="SSF52540">
    <property type="entry name" value="P-loop containing nucleoside triphosphate hydrolases"/>
    <property type="match status" value="1"/>
</dbReference>
<comment type="caution">
    <text evidence="2">The sequence shown here is derived from an EMBL/GenBank/DDBJ whole genome shotgun (WGS) entry which is preliminary data.</text>
</comment>